<protein>
    <submittedName>
        <fullName evidence="4">AraC-family transcriptional regulator</fullName>
    </submittedName>
</protein>
<gene>
    <name evidence="4" type="ORF">LPTSP4_27660</name>
</gene>
<reference evidence="4 5" key="1">
    <citation type="submission" date="2018-02" db="EMBL/GenBank/DDBJ databases">
        <title>Novel Leptospira species isolated from soil and water in Japan.</title>
        <authorList>
            <person name="Nakao R."/>
            <person name="Masuzawa T."/>
        </authorList>
    </citation>
    <scope>NUCLEOTIDE SEQUENCE [LARGE SCALE GENOMIC DNA]</scope>
    <source>
        <strain evidence="4 5">YH101</strain>
    </source>
</reference>
<feature type="domain" description="HTH araC/xylS-type" evidence="3">
    <location>
        <begin position="60"/>
        <end position="151"/>
    </location>
</feature>
<evidence type="ECO:0000256" key="2">
    <source>
        <dbReference type="ARBA" id="ARBA00023163"/>
    </source>
</evidence>
<evidence type="ECO:0000313" key="5">
    <source>
        <dbReference type="Proteomes" id="UP000245133"/>
    </source>
</evidence>
<dbReference type="Proteomes" id="UP000245133">
    <property type="component" value="Unassembled WGS sequence"/>
</dbReference>
<keyword evidence="1" id="KW-0805">Transcription regulation</keyword>
<evidence type="ECO:0000313" key="4">
    <source>
        <dbReference type="EMBL" id="GBF51234.1"/>
    </source>
</evidence>
<sequence length="151" mass="17355">MIATSGGAFSSIDFALRSLTDTSKEILSKSVANILAVDPKRELQSPYKQWLHNSQATRILKLDRKLLSDLSYPLHFDDLAEITNMNPRTLFRKMKQELNLSPKKYLETLRIQKANVIKRKFENFGFVLSLSLRGSISFSKSFQKNSRNESR</sequence>
<comment type="caution">
    <text evidence="4">The sequence shown here is derived from an EMBL/GenBank/DDBJ whole genome shotgun (WGS) entry which is preliminary data.</text>
</comment>
<proteinExistence type="predicted"/>
<dbReference type="InterPro" id="IPR018060">
    <property type="entry name" value="HTH_AraC"/>
</dbReference>
<keyword evidence="5" id="KW-1185">Reference proteome</keyword>
<dbReference type="AlphaFoldDB" id="A0A2P2E307"/>
<accession>A0A2P2E307</accession>
<dbReference type="EMBL" id="BFBB01000008">
    <property type="protein sequence ID" value="GBF51234.1"/>
    <property type="molecule type" value="Genomic_DNA"/>
</dbReference>
<name>A0A2P2E307_9LEPT</name>
<dbReference type="PROSITE" id="PS01124">
    <property type="entry name" value="HTH_ARAC_FAMILY_2"/>
    <property type="match status" value="1"/>
</dbReference>
<dbReference type="Gene3D" id="1.10.10.60">
    <property type="entry name" value="Homeodomain-like"/>
    <property type="match status" value="1"/>
</dbReference>
<keyword evidence="2" id="KW-0804">Transcription</keyword>
<dbReference type="InterPro" id="IPR009057">
    <property type="entry name" value="Homeodomain-like_sf"/>
</dbReference>
<dbReference type="SUPFAM" id="SSF46689">
    <property type="entry name" value="Homeodomain-like"/>
    <property type="match status" value="1"/>
</dbReference>
<dbReference type="GO" id="GO:0003700">
    <property type="term" value="F:DNA-binding transcription factor activity"/>
    <property type="evidence" value="ECO:0007669"/>
    <property type="project" value="InterPro"/>
</dbReference>
<evidence type="ECO:0000259" key="3">
    <source>
        <dbReference type="PROSITE" id="PS01124"/>
    </source>
</evidence>
<organism evidence="4 5">
    <name type="scientific">Leptospira ryugenii</name>
    <dbReference type="NCBI Taxonomy" id="1917863"/>
    <lineage>
        <taxon>Bacteria</taxon>
        <taxon>Pseudomonadati</taxon>
        <taxon>Spirochaetota</taxon>
        <taxon>Spirochaetia</taxon>
        <taxon>Leptospirales</taxon>
        <taxon>Leptospiraceae</taxon>
        <taxon>Leptospira</taxon>
    </lineage>
</organism>
<dbReference type="GO" id="GO:0043565">
    <property type="term" value="F:sequence-specific DNA binding"/>
    <property type="evidence" value="ECO:0007669"/>
    <property type="project" value="InterPro"/>
</dbReference>
<evidence type="ECO:0000256" key="1">
    <source>
        <dbReference type="ARBA" id="ARBA00023015"/>
    </source>
</evidence>